<evidence type="ECO:0000256" key="1">
    <source>
        <dbReference type="ARBA" id="ARBA00022679"/>
    </source>
</evidence>
<dbReference type="Pfam" id="PF00534">
    <property type="entry name" value="Glycos_transf_1"/>
    <property type="match status" value="1"/>
</dbReference>
<comment type="caution">
    <text evidence="4">The sequence shown here is derived from an EMBL/GenBank/DDBJ whole genome shotgun (WGS) entry which is preliminary data.</text>
</comment>
<dbReference type="InterPro" id="IPR001296">
    <property type="entry name" value="Glyco_trans_1"/>
</dbReference>
<reference evidence="4 5" key="1">
    <citation type="submission" date="2019-04" db="EMBL/GenBank/DDBJ databases">
        <authorList>
            <person name="Li M."/>
        </authorList>
    </citation>
    <scope>NUCLEOTIDE SEQUENCE [LARGE SCALE GENOMIC DNA]</scope>
    <source>
        <strain evidence="4 5">LAM1902</strain>
    </source>
</reference>
<dbReference type="EMBL" id="SWDV01000020">
    <property type="protein sequence ID" value="TLX75391.1"/>
    <property type="molecule type" value="Genomic_DNA"/>
</dbReference>
<keyword evidence="5" id="KW-1185">Reference proteome</keyword>
<evidence type="ECO:0000259" key="3">
    <source>
        <dbReference type="Pfam" id="PF13439"/>
    </source>
</evidence>
<feature type="domain" description="Glycosyltransferase subfamily 4-like N-terminal" evidence="3">
    <location>
        <begin position="71"/>
        <end position="182"/>
    </location>
</feature>
<dbReference type="PANTHER" id="PTHR46401">
    <property type="entry name" value="GLYCOSYLTRANSFERASE WBBK-RELATED"/>
    <property type="match status" value="1"/>
</dbReference>
<dbReference type="SUPFAM" id="SSF53756">
    <property type="entry name" value="UDP-Glycosyltransferase/glycogen phosphorylase"/>
    <property type="match status" value="1"/>
</dbReference>
<name>A0A5R9QYW7_9PSED</name>
<evidence type="ECO:0000313" key="4">
    <source>
        <dbReference type="EMBL" id="TLX75391.1"/>
    </source>
</evidence>
<evidence type="ECO:0000259" key="2">
    <source>
        <dbReference type="Pfam" id="PF00534"/>
    </source>
</evidence>
<keyword evidence="1 4" id="KW-0808">Transferase</keyword>
<dbReference type="GO" id="GO:0009103">
    <property type="term" value="P:lipopolysaccharide biosynthetic process"/>
    <property type="evidence" value="ECO:0007669"/>
    <property type="project" value="TreeGrafter"/>
</dbReference>
<protein>
    <submittedName>
        <fullName evidence="4">Glycosyltransferase family 4 protein</fullName>
    </submittedName>
</protein>
<dbReference type="CDD" id="cd03809">
    <property type="entry name" value="GT4_MtfB-like"/>
    <property type="match status" value="1"/>
</dbReference>
<evidence type="ECO:0000313" key="5">
    <source>
        <dbReference type="Proteomes" id="UP000306635"/>
    </source>
</evidence>
<dbReference type="Pfam" id="PF13439">
    <property type="entry name" value="Glyco_transf_4"/>
    <property type="match status" value="1"/>
</dbReference>
<accession>A0A5R9QYW7</accession>
<dbReference type="PANTHER" id="PTHR46401:SF2">
    <property type="entry name" value="GLYCOSYLTRANSFERASE WBBK-RELATED"/>
    <property type="match status" value="1"/>
</dbReference>
<dbReference type="AlphaFoldDB" id="A0A5R9QYW7"/>
<organism evidence="4 5">
    <name type="scientific">Pseudomonas nicosulfuronedens</name>
    <dbReference type="NCBI Taxonomy" id="2571105"/>
    <lineage>
        <taxon>Bacteria</taxon>
        <taxon>Pseudomonadati</taxon>
        <taxon>Pseudomonadota</taxon>
        <taxon>Gammaproteobacteria</taxon>
        <taxon>Pseudomonadales</taxon>
        <taxon>Pseudomonadaceae</taxon>
        <taxon>Pseudomonas</taxon>
    </lineage>
</organism>
<dbReference type="InterPro" id="IPR028098">
    <property type="entry name" value="Glyco_trans_4-like_N"/>
</dbReference>
<dbReference type="OrthoDB" id="9801609at2"/>
<dbReference type="FunFam" id="3.40.50.2000:FF:000119">
    <property type="entry name" value="Glycosyl transferase group 1"/>
    <property type="match status" value="1"/>
</dbReference>
<dbReference type="RefSeq" id="WP_138524253.1">
    <property type="nucleotide sequence ID" value="NZ_JAOCBK010000002.1"/>
</dbReference>
<feature type="domain" description="Glycosyl transferase family 1" evidence="2">
    <location>
        <begin position="203"/>
        <end position="352"/>
    </location>
</feature>
<dbReference type="Gene3D" id="3.40.50.2000">
    <property type="entry name" value="Glycogen Phosphorylase B"/>
    <property type="match status" value="2"/>
</dbReference>
<proteinExistence type="predicted"/>
<dbReference type="Proteomes" id="UP000306635">
    <property type="component" value="Unassembled WGS sequence"/>
</dbReference>
<sequence>MRVGLGVTVWAKGSTAGHLDGIGVYTRALWHALSHLAHHPDTDLSLHPFAFGSSLPTMDCGIPARLGGRFSLHALRSAVLGAPRAMSRNIGGQVDLFHATDHHIPRLAGTPVVANVMDLIPLLHPEWASANLRTMKNWLFTRTVRSADHLITISEYSKRDLMDHLGIAPERISVTPLGVSPEYFEEMPQPLVEQTLATLGLQPGFFLFVGTLQPRKNLTRVLQAHKSLPETVRRQHPLVIVGRTGWKSDELLTELDALERRNEGRRFEYLPGKIVRTLLHSASALVFPSLYEGFGLPVVEAFAARCPVITSNTTSLPEVAGDAALLVDPTQEEAIAAAMLELLEHPDQAARRVDLGQQRALHYSWEACAMQTLDVYRHIAPPRS</sequence>
<gene>
    <name evidence="4" type="ORF">FAS41_16910</name>
</gene>
<dbReference type="GO" id="GO:0016757">
    <property type="term" value="F:glycosyltransferase activity"/>
    <property type="evidence" value="ECO:0007669"/>
    <property type="project" value="InterPro"/>
</dbReference>